<dbReference type="Proteomes" id="UP000886887">
    <property type="component" value="Unassembled WGS sequence"/>
</dbReference>
<name>A0A9D0ZAF1_9FIRM</name>
<evidence type="ECO:0000256" key="6">
    <source>
        <dbReference type="ARBA" id="ARBA00022430"/>
    </source>
</evidence>
<evidence type="ECO:0000256" key="14">
    <source>
        <dbReference type="HAMAP-Rule" id="MF_01033"/>
    </source>
</evidence>
<dbReference type="NCBIfam" id="TIGR00169">
    <property type="entry name" value="leuB"/>
    <property type="match status" value="1"/>
</dbReference>
<dbReference type="EC" id="1.1.1.85" evidence="14"/>
<keyword evidence="10 14" id="KW-0560">Oxidoreductase</keyword>
<dbReference type="PANTHER" id="PTHR42979">
    <property type="entry name" value="3-ISOPROPYLMALATE DEHYDROGENASE"/>
    <property type="match status" value="1"/>
</dbReference>
<evidence type="ECO:0000256" key="4">
    <source>
        <dbReference type="ARBA" id="ARBA00008319"/>
    </source>
</evidence>
<dbReference type="AlphaFoldDB" id="A0A9D0ZAF1"/>
<dbReference type="FunFam" id="3.40.718.10:FF:000006">
    <property type="entry name" value="3-isopropylmalate dehydrogenase"/>
    <property type="match status" value="1"/>
</dbReference>
<comment type="cofactor">
    <cofactor evidence="14 15">
        <name>Mg(2+)</name>
        <dbReference type="ChEBI" id="CHEBI:18420"/>
    </cofactor>
    <cofactor evidence="14 15">
        <name>Mn(2+)</name>
        <dbReference type="ChEBI" id="CHEBI:29035"/>
    </cofactor>
    <text evidence="14 15">Binds 1 Mg(2+) or Mn(2+) ion per subunit.</text>
</comment>
<dbReference type="GO" id="GO:0009098">
    <property type="term" value="P:L-leucine biosynthetic process"/>
    <property type="evidence" value="ECO:0007669"/>
    <property type="project" value="UniProtKB-UniRule"/>
</dbReference>
<dbReference type="InterPro" id="IPR024084">
    <property type="entry name" value="IsoPropMal-DH-like_dom"/>
</dbReference>
<keyword evidence="12 14" id="KW-0464">Manganese</keyword>
<protein>
    <recommendedName>
        <fullName evidence="14">3-isopropylmalate dehydrogenase</fullName>
        <ecNumber evidence="14">1.1.1.85</ecNumber>
    </recommendedName>
    <alternativeName>
        <fullName evidence="14">3-IPM-DH</fullName>
    </alternativeName>
    <alternativeName>
        <fullName evidence="14">Beta-IPM dehydrogenase</fullName>
        <shortName evidence="14">IMDH</shortName>
    </alternativeName>
</protein>
<reference evidence="17" key="2">
    <citation type="journal article" date="2021" name="PeerJ">
        <title>Extensive microbial diversity within the chicken gut microbiome revealed by metagenomics and culture.</title>
        <authorList>
            <person name="Gilroy R."/>
            <person name="Ravi A."/>
            <person name="Getino M."/>
            <person name="Pursley I."/>
            <person name="Horton D.L."/>
            <person name="Alikhan N.F."/>
            <person name="Baker D."/>
            <person name="Gharbi K."/>
            <person name="Hall N."/>
            <person name="Watson M."/>
            <person name="Adriaenssens E.M."/>
            <person name="Foster-Nyarko E."/>
            <person name="Jarju S."/>
            <person name="Secka A."/>
            <person name="Antonio M."/>
            <person name="Oren A."/>
            <person name="Chaudhuri R.R."/>
            <person name="La Ragione R."/>
            <person name="Hildebrand F."/>
            <person name="Pallen M.J."/>
        </authorList>
    </citation>
    <scope>NUCLEOTIDE SEQUENCE</scope>
    <source>
        <strain evidence="17">ChiSxjej2B14-6234</strain>
    </source>
</reference>
<dbReference type="PROSITE" id="PS00470">
    <property type="entry name" value="IDH_IMDH"/>
    <property type="match status" value="1"/>
</dbReference>
<keyword evidence="14" id="KW-0963">Cytoplasm</keyword>
<evidence type="ECO:0000256" key="7">
    <source>
        <dbReference type="ARBA" id="ARBA00022605"/>
    </source>
</evidence>
<accession>A0A9D0ZAF1</accession>
<dbReference type="PANTHER" id="PTHR42979:SF1">
    <property type="entry name" value="3-ISOPROPYLMALATE DEHYDROGENASE"/>
    <property type="match status" value="1"/>
</dbReference>
<evidence type="ECO:0000256" key="2">
    <source>
        <dbReference type="ARBA" id="ARBA00001936"/>
    </source>
</evidence>
<comment type="caution">
    <text evidence="17">The sequence shown here is derived from an EMBL/GenBank/DDBJ whole genome shotgun (WGS) entry which is preliminary data.</text>
</comment>
<evidence type="ECO:0000256" key="3">
    <source>
        <dbReference type="ARBA" id="ARBA00004762"/>
    </source>
</evidence>
<keyword evidence="11 14" id="KW-0520">NAD</keyword>
<evidence type="ECO:0000256" key="5">
    <source>
        <dbReference type="ARBA" id="ARBA00011738"/>
    </source>
</evidence>
<feature type="binding site" evidence="14">
    <location>
        <position position="249"/>
    </location>
    <ligand>
        <name>Mg(2+)</name>
        <dbReference type="ChEBI" id="CHEBI:18420"/>
    </ligand>
</feature>
<feature type="domain" description="Isopropylmalate dehydrogenase-like" evidence="16">
    <location>
        <begin position="4"/>
        <end position="350"/>
    </location>
</feature>
<dbReference type="InterPro" id="IPR019818">
    <property type="entry name" value="IsoCit/isopropylmalate_DH_CS"/>
</dbReference>
<keyword evidence="8 14" id="KW-0479">Metal-binding</keyword>
<keyword evidence="9 14" id="KW-0460">Magnesium</keyword>
<evidence type="ECO:0000256" key="12">
    <source>
        <dbReference type="ARBA" id="ARBA00023211"/>
    </source>
</evidence>
<reference evidence="17" key="1">
    <citation type="submission" date="2020-10" db="EMBL/GenBank/DDBJ databases">
        <authorList>
            <person name="Gilroy R."/>
        </authorList>
    </citation>
    <scope>NUCLEOTIDE SEQUENCE</scope>
    <source>
        <strain evidence="17">ChiSxjej2B14-6234</strain>
    </source>
</reference>
<evidence type="ECO:0000256" key="13">
    <source>
        <dbReference type="ARBA" id="ARBA00023304"/>
    </source>
</evidence>
<feature type="binding site" evidence="14">
    <location>
        <position position="245"/>
    </location>
    <ligand>
        <name>Mg(2+)</name>
        <dbReference type="ChEBI" id="CHEBI:18420"/>
    </ligand>
</feature>
<keyword evidence="7 14" id="KW-0028">Amino-acid biosynthesis</keyword>
<comment type="subcellular location">
    <subcellularLocation>
        <location evidence="14">Cytoplasm</location>
    </subcellularLocation>
</comment>
<dbReference type="HAMAP" id="MF_01033">
    <property type="entry name" value="LeuB_type1"/>
    <property type="match status" value="1"/>
</dbReference>
<comment type="similarity">
    <text evidence="4 14">Belongs to the isocitrate and isopropylmalate dehydrogenases family. LeuB type 1 subfamily.</text>
</comment>
<feature type="binding site" evidence="14">
    <location>
        <position position="221"/>
    </location>
    <ligand>
        <name>substrate</name>
    </ligand>
</feature>
<comment type="subunit">
    <text evidence="5 14 15">Homodimer.</text>
</comment>
<evidence type="ECO:0000256" key="10">
    <source>
        <dbReference type="ARBA" id="ARBA00023002"/>
    </source>
</evidence>
<dbReference type="SUPFAM" id="SSF53659">
    <property type="entry name" value="Isocitrate/Isopropylmalate dehydrogenase-like"/>
    <property type="match status" value="1"/>
</dbReference>
<feature type="binding site" evidence="14">
    <location>
        <begin position="279"/>
        <end position="291"/>
    </location>
    <ligand>
        <name>NAD(+)</name>
        <dbReference type="ChEBI" id="CHEBI:57540"/>
    </ligand>
</feature>
<feature type="binding site" evidence="14">
    <location>
        <position position="106"/>
    </location>
    <ligand>
        <name>substrate</name>
    </ligand>
</feature>
<evidence type="ECO:0000313" key="17">
    <source>
        <dbReference type="EMBL" id="HIQ70813.1"/>
    </source>
</evidence>
<dbReference type="GO" id="GO:0005829">
    <property type="term" value="C:cytosol"/>
    <property type="evidence" value="ECO:0007669"/>
    <property type="project" value="TreeGrafter"/>
</dbReference>
<feature type="binding site" evidence="14">
    <location>
        <position position="221"/>
    </location>
    <ligand>
        <name>Mg(2+)</name>
        <dbReference type="ChEBI" id="CHEBI:18420"/>
    </ligand>
</feature>
<dbReference type="GO" id="GO:0051287">
    <property type="term" value="F:NAD binding"/>
    <property type="evidence" value="ECO:0007669"/>
    <property type="project" value="InterPro"/>
</dbReference>
<comment type="cofactor">
    <cofactor evidence="2">
        <name>Mn(2+)</name>
        <dbReference type="ChEBI" id="CHEBI:29035"/>
    </cofactor>
</comment>
<feature type="binding site" evidence="14">
    <location>
        <begin position="76"/>
        <end position="89"/>
    </location>
    <ligand>
        <name>NAD(+)</name>
        <dbReference type="ChEBI" id="CHEBI:57540"/>
    </ligand>
</feature>
<evidence type="ECO:0000259" key="16">
    <source>
        <dbReference type="SMART" id="SM01329"/>
    </source>
</evidence>
<evidence type="ECO:0000256" key="1">
    <source>
        <dbReference type="ARBA" id="ARBA00000624"/>
    </source>
</evidence>
<comment type="catalytic activity">
    <reaction evidence="1 14 15">
        <text>(2R,3S)-3-isopropylmalate + NAD(+) = 4-methyl-2-oxopentanoate + CO2 + NADH</text>
        <dbReference type="Rhea" id="RHEA:32271"/>
        <dbReference type="ChEBI" id="CHEBI:16526"/>
        <dbReference type="ChEBI" id="CHEBI:17865"/>
        <dbReference type="ChEBI" id="CHEBI:35121"/>
        <dbReference type="ChEBI" id="CHEBI:57540"/>
        <dbReference type="ChEBI" id="CHEBI:57945"/>
        <dbReference type="EC" id="1.1.1.85"/>
    </reaction>
</comment>
<evidence type="ECO:0000313" key="18">
    <source>
        <dbReference type="Proteomes" id="UP000886887"/>
    </source>
</evidence>
<feature type="site" description="Important for catalysis" evidence="14">
    <location>
        <position position="189"/>
    </location>
</feature>
<dbReference type="GO" id="GO:0003862">
    <property type="term" value="F:3-isopropylmalate dehydrogenase activity"/>
    <property type="evidence" value="ECO:0007669"/>
    <property type="project" value="UniProtKB-UniRule"/>
</dbReference>
<evidence type="ECO:0000256" key="15">
    <source>
        <dbReference type="RuleBase" id="RU004445"/>
    </source>
</evidence>
<keyword evidence="13 14" id="KW-0100">Branched-chain amino acid biosynthesis</keyword>
<evidence type="ECO:0000256" key="11">
    <source>
        <dbReference type="ARBA" id="ARBA00023027"/>
    </source>
</evidence>
<feature type="site" description="Important for catalysis" evidence="14">
    <location>
        <position position="142"/>
    </location>
</feature>
<organism evidence="17 18">
    <name type="scientific">Candidatus Onthenecus intestinigallinarum</name>
    <dbReference type="NCBI Taxonomy" id="2840875"/>
    <lineage>
        <taxon>Bacteria</taxon>
        <taxon>Bacillati</taxon>
        <taxon>Bacillota</taxon>
        <taxon>Clostridia</taxon>
        <taxon>Eubacteriales</taxon>
        <taxon>Candidatus Onthenecus</taxon>
    </lineage>
</organism>
<feature type="binding site" evidence="14">
    <location>
        <position position="135"/>
    </location>
    <ligand>
        <name>substrate</name>
    </ligand>
</feature>
<gene>
    <name evidence="14 17" type="primary">leuB</name>
    <name evidence="17" type="ORF">IAB73_01175</name>
</gene>
<evidence type="ECO:0000256" key="9">
    <source>
        <dbReference type="ARBA" id="ARBA00022842"/>
    </source>
</evidence>
<dbReference type="GO" id="GO:0000287">
    <property type="term" value="F:magnesium ion binding"/>
    <property type="evidence" value="ECO:0007669"/>
    <property type="project" value="InterPro"/>
</dbReference>
<comment type="pathway">
    <text evidence="3 14 15">Amino-acid biosynthesis; L-leucine biosynthesis; L-leucine from 3-methyl-2-oxobutanoate: step 3/4.</text>
</comment>
<feature type="binding site" evidence="14">
    <location>
        <position position="96"/>
    </location>
    <ligand>
        <name>substrate</name>
    </ligand>
</feature>
<proteinExistence type="inferred from homology"/>
<keyword evidence="6 14" id="KW-0432">Leucine biosynthesis</keyword>
<sequence>MQANIVLLPGDGIGPEIVEQAVRVLRAVAEKFGHTFAFDAQLLGGASIDACGVPLTDEALAACNAADAVLMGAVGGPKWDGVEPARRPEKGLLALRKGMGVFANLRPCTIHRQLAGACPLRPDILSEPIDILMLRELTGDIYFGKRSRSADRAYATDEMAYSREEVSRLARIGFENAMKRRKRLCSVDKANVLECSRLWRETVQEMAREYPEVDVTYMYVDNAAMQLILRPAQFDVMITGNLFGDILSDESAAIAGSLGMMPSASLGAGTRGLYEPIHGSAPDIAGKDLANPLGTILSAAMLLRHSLGLEAEAAAVERAVEQALDAGYRTADIWSEGCTKIGCARMGEQVAKAI</sequence>
<dbReference type="SMART" id="SM01329">
    <property type="entry name" value="Iso_dh"/>
    <property type="match status" value="1"/>
</dbReference>
<dbReference type="InterPro" id="IPR004429">
    <property type="entry name" value="Isopropylmalate_DH"/>
</dbReference>
<comment type="function">
    <text evidence="14 15">Catalyzes the oxidation of 3-carboxy-2-hydroxy-4-methylpentanoate (3-isopropylmalate) to 3-carboxy-4-methyl-2-oxopentanoate. The product decarboxylates to 4-methyl-2 oxopentanoate.</text>
</comment>
<dbReference type="Gene3D" id="3.40.718.10">
    <property type="entry name" value="Isopropylmalate Dehydrogenase"/>
    <property type="match status" value="1"/>
</dbReference>
<evidence type="ECO:0000256" key="8">
    <source>
        <dbReference type="ARBA" id="ARBA00022723"/>
    </source>
</evidence>
<dbReference type="EMBL" id="DVFJ01000004">
    <property type="protein sequence ID" value="HIQ70813.1"/>
    <property type="molecule type" value="Genomic_DNA"/>
</dbReference>
<dbReference type="Pfam" id="PF00180">
    <property type="entry name" value="Iso_dh"/>
    <property type="match status" value="1"/>
</dbReference>